<feature type="region of interest" description="Disordered" evidence="2">
    <location>
        <begin position="82"/>
        <end position="131"/>
    </location>
</feature>
<dbReference type="Gene3D" id="3.80.10.10">
    <property type="entry name" value="Ribonuclease Inhibitor"/>
    <property type="match status" value="2"/>
</dbReference>
<evidence type="ECO:0000313" key="6">
    <source>
        <dbReference type="Proteomes" id="UP000289326"/>
    </source>
</evidence>
<dbReference type="InterPro" id="IPR038765">
    <property type="entry name" value="Papain-like_cys_pep_sf"/>
</dbReference>
<feature type="compositionally biased region" description="Polar residues" evidence="2">
    <location>
        <begin position="82"/>
        <end position="103"/>
    </location>
</feature>
<feature type="coiled-coil region" evidence="1">
    <location>
        <begin position="134"/>
        <end position="183"/>
    </location>
</feature>
<dbReference type="InterPro" id="IPR032675">
    <property type="entry name" value="LRR_dom_sf"/>
</dbReference>
<dbReference type="OrthoDB" id="396269at2"/>
<dbReference type="GO" id="GO:0005737">
    <property type="term" value="C:cytoplasm"/>
    <property type="evidence" value="ECO:0007669"/>
    <property type="project" value="TreeGrafter"/>
</dbReference>
<evidence type="ECO:0000256" key="2">
    <source>
        <dbReference type="SAM" id="MobiDB-lite"/>
    </source>
</evidence>
<dbReference type="InterPro" id="IPR002931">
    <property type="entry name" value="Transglutaminase-like"/>
</dbReference>
<keyword evidence="1" id="KW-0175">Coiled coil</keyword>
<dbReference type="KEGG" id="mphi:EG856_02095"/>
<evidence type="ECO:0000259" key="4">
    <source>
        <dbReference type="Pfam" id="PF01841"/>
    </source>
</evidence>
<sequence length="698" mass="81086">MIKNTNEAYMRKKLKKILFVAPLNFALSLAVFSCAKNNEFNRNEQKETPKNNEQNKDQNNLQQKNATIKNQNHTSENNKQITQKNINPQPPTNDSIKTQNNSDIKNEKNNSTQQQTQNTTTNTNTNINQHDDNKQNNIALIENLKLKLIDLKNELNNYLLTTKQEAQYKYEEVNDLLENEIANFDLPMFNSDEQIYTKNLNEYYNNLTLRFNQIKDLKNSLSDLEDLKPNWAGDNYNKLTQKKEQQQNNLLVNYPQIEAISASLKEKNRRDNPQNTFINDQVINFLKFGGNGFVEKFSEIGYTNEQREKVKNFLYHTIIKESMSKKEQIRAIFDWITANVKYASGKNAPRINPWEIIQYRYAVCGGYSNLYKEMLDLIGVNSVMVIGWSSAGDHQWVLIEDPETQEWFYSDATWGALQKRYFRLNSQEISNDHRVIRMLNYTLSHNEIQYEYWKGLSIKDANVKNVEAPNILDAIKIENISNTLLNNSNLKTLKIGKYVTNIEYQGMLANLESFEVDEQNSFYASFDSALYNKDLSQILATPLGYLNKNITLSKYTKTLKDGKELFNSPFLKSIQVQPGNYSFASYKGLLYNNDFSQLVSVPAGITHIYVHPSTILIGQEFSFKDFVEEIYLEQGIENIPDFTFNSLPKLKNVYIPNTIKKISSQAFLKIKNITLITNGYNEYVDDYAKLHNFKYKFN</sequence>
<proteinExistence type="predicted"/>
<dbReference type="Proteomes" id="UP000289326">
    <property type="component" value="Chromosome"/>
</dbReference>
<dbReference type="EMBL" id="CP034841">
    <property type="protein sequence ID" value="QBF34698.1"/>
    <property type="molecule type" value="Genomic_DNA"/>
</dbReference>
<dbReference type="InterPro" id="IPR026906">
    <property type="entry name" value="LRR_5"/>
</dbReference>
<gene>
    <name evidence="5" type="ORF">EG856_02095</name>
</gene>
<dbReference type="Pfam" id="PF13306">
    <property type="entry name" value="LRR_5"/>
    <property type="match status" value="1"/>
</dbReference>
<dbReference type="Pfam" id="PF01841">
    <property type="entry name" value="Transglut_core"/>
    <property type="match status" value="1"/>
</dbReference>
<feature type="domain" description="Transglutaminase-like" evidence="4">
    <location>
        <begin position="318"/>
        <end position="401"/>
    </location>
</feature>
<keyword evidence="3" id="KW-0732">Signal</keyword>
<feature type="chain" id="PRO_5020346064" description="Transglutaminase-like domain-containing protein" evidence="3">
    <location>
        <begin position="36"/>
        <end position="698"/>
    </location>
</feature>
<reference evidence="5 6" key="1">
    <citation type="submission" date="2019-01" db="EMBL/GenBank/DDBJ databases">
        <title>Complete sequence and annotation of the Mycoplasma phocirhinis strain 852T genome.</title>
        <authorList>
            <person name="Frasca S.Jr."/>
            <person name="Kutish G.F."/>
            <person name="Castellanos Gell J."/>
            <person name="Michaels D.L."/>
            <person name="Brown D.R."/>
        </authorList>
    </citation>
    <scope>NUCLEOTIDE SEQUENCE [LARGE SCALE GENOMIC DNA]</scope>
    <source>
        <strain evidence="5 6">852</strain>
    </source>
</reference>
<feature type="compositionally biased region" description="Low complexity" evidence="2">
    <location>
        <begin position="109"/>
        <end position="128"/>
    </location>
</feature>
<evidence type="ECO:0000256" key="1">
    <source>
        <dbReference type="SAM" id="Coils"/>
    </source>
</evidence>
<evidence type="ECO:0000256" key="3">
    <source>
        <dbReference type="SAM" id="SignalP"/>
    </source>
</evidence>
<dbReference type="SUPFAM" id="SSF54001">
    <property type="entry name" value="Cysteine proteinases"/>
    <property type="match status" value="1"/>
</dbReference>
<dbReference type="InterPro" id="IPR052557">
    <property type="entry name" value="CAP/Cytokinesis_protein"/>
</dbReference>
<feature type="signal peptide" evidence="3">
    <location>
        <begin position="1"/>
        <end position="35"/>
    </location>
</feature>
<dbReference type="AlphaFoldDB" id="A0A4P6MMH1"/>
<dbReference type="PANTHER" id="PTHR46333">
    <property type="entry name" value="CYTOKINESIS PROTEIN 3"/>
    <property type="match status" value="1"/>
</dbReference>
<organism evidence="5 6">
    <name type="scientific">Mycoplasmopsis phocirhinis</name>
    <dbReference type="NCBI Taxonomy" id="142650"/>
    <lineage>
        <taxon>Bacteria</taxon>
        <taxon>Bacillati</taxon>
        <taxon>Mycoplasmatota</taxon>
        <taxon>Mycoplasmoidales</taxon>
        <taxon>Metamycoplasmataceae</taxon>
        <taxon>Mycoplasmopsis</taxon>
    </lineage>
</organism>
<keyword evidence="6" id="KW-1185">Reference proteome</keyword>
<dbReference type="Gene3D" id="3.10.620.30">
    <property type="match status" value="1"/>
</dbReference>
<dbReference type="PROSITE" id="PS51257">
    <property type="entry name" value="PROKAR_LIPOPROTEIN"/>
    <property type="match status" value="1"/>
</dbReference>
<feature type="coiled-coil region" evidence="1">
    <location>
        <begin position="51"/>
        <end position="78"/>
    </location>
</feature>
<protein>
    <recommendedName>
        <fullName evidence="4">Transglutaminase-like domain-containing protein</fullName>
    </recommendedName>
</protein>
<evidence type="ECO:0000313" key="5">
    <source>
        <dbReference type="EMBL" id="QBF34698.1"/>
    </source>
</evidence>
<accession>A0A4P6MMH1</accession>
<name>A0A4P6MMH1_9BACT</name>
<dbReference type="PANTHER" id="PTHR46333:SF2">
    <property type="entry name" value="CYTOKINESIS PROTEIN 3"/>
    <property type="match status" value="1"/>
</dbReference>